<dbReference type="GO" id="GO:0015020">
    <property type="term" value="F:glucuronosyltransferase activity"/>
    <property type="evidence" value="ECO:0007669"/>
    <property type="project" value="UniProtKB-EC"/>
</dbReference>
<evidence type="ECO:0000256" key="4">
    <source>
        <dbReference type="RuleBase" id="RU003718"/>
    </source>
</evidence>
<sequence>METRAILVFLAACYVTNGARIIGVFPYQGRSHNIMFEPLMIGLARAGHTIDMISHFPPAKPVPGYNHINLKGSLPTYVNNVTASHARKATTVGYGISRLCGLLSKQLCSLFETPQVQNILNTDVKYDLMVTEVFTTNCFLAVAYKLKIPVVGVGSSVMYSWGYDPFYGEANPSFIPSQFGAFTNEMSFIQRVENTIVHFYSKYLFYSYEKTVSEPVAKKHVPDLPSLNEIYNNMSLLLVNSHYSVHGARPGNPAIVEVAGLHIDETQALSKELDVFLNSSKDGVIYFSMGTMVRSDTFDPEKISAIYESFSELSNYKVLWKGNVEDLPKPLPSNVKVVAWAPQYAVLRHPKVKAFVTHGGLMGTIEAIQAGVPMVGMPFMVDQTFNIMGYVHKGIAVHVNYEDLTKASFSNALREVLLNPKYQSNSKRIARLFKDRPLSPLDEAIFWIEYVIRNGGEPLKSSGRHLNWFQYYLLDVFLFLINIAAIVLAIVYVIVKKTLSAIVGTKSHATSSKKKIS</sequence>
<dbReference type="Pfam" id="PF00201">
    <property type="entry name" value="UDPGT"/>
    <property type="match status" value="1"/>
</dbReference>
<evidence type="ECO:0000256" key="5">
    <source>
        <dbReference type="RuleBase" id="RU362059"/>
    </source>
</evidence>
<dbReference type="PROSITE" id="PS00375">
    <property type="entry name" value="UDPGT"/>
    <property type="match status" value="1"/>
</dbReference>
<dbReference type="InterPro" id="IPR035595">
    <property type="entry name" value="UDP_glycos_trans_CS"/>
</dbReference>
<keyword evidence="2 4" id="KW-0328">Glycosyltransferase</keyword>
<proteinExistence type="inferred from homology"/>
<evidence type="ECO:0000256" key="2">
    <source>
        <dbReference type="ARBA" id="ARBA00022676"/>
    </source>
</evidence>
<dbReference type="GeneID" id="107225955"/>
<reference evidence="7" key="1">
    <citation type="submission" date="2025-08" db="UniProtKB">
        <authorList>
            <consortium name="RefSeq"/>
        </authorList>
    </citation>
    <scope>IDENTIFICATION</scope>
    <source>
        <tissue evidence="7">Thorax and Abdomen</tissue>
    </source>
</reference>
<dbReference type="Gene3D" id="3.40.50.2000">
    <property type="entry name" value="Glycogen Phosphorylase B"/>
    <property type="match status" value="2"/>
</dbReference>
<dbReference type="InParanoid" id="A0A6J0C6W5"/>
<dbReference type="GO" id="GO:0016020">
    <property type="term" value="C:membrane"/>
    <property type="evidence" value="ECO:0007669"/>
    <property type="project" value="UniProtKB-SubCell"/>
</dbReference>
<comment type="subcellular location">
    <subcellularLocation>
        <location evidence="5">Membrane</location>
        <topology evidence="5">Single-pass membrane protein</topology>
    </subcellularLocation>
</comment>
<evidence type="ECO:0000313" key="7">
    <source>
        <dbReference type="RefSeq" id="XP_015522089.2"/>
    </source>
</evidence>
<name>A0A6J0C6W5_NEOLC</name>
<evidence type="ECO:0000256" key="3">
    <source>
        <dbReference type="ARBA" id="ARBA00022679"/>
    </source>
</evidence>
<dbReference type="AlphaFoldDB" id="A0A6J0C6W5"/>
<comment type="catalytic activity">
    <reaction evidence="5">
        <text>glucuronate acceptor + UDP-alpha-D-glucuronate = acceptor beta-D-glucuronoside + UDP + H(+)</text>
        <dbReference type="Rhea" id="RHEA:21032"/>
        <dbReference type="ChEBI" id="CHEBI:15378"/>
        <dbReference type="ChEBI" id="CHEBI:58052"/>
        <dbReference type="ChEBI" id="CHEBI:58223"/>
        <dbReference type="ChEBI" id="CHEBI:132367"/>
        <dbReference type="ChEBI" id="CHEBI:132368"/>
        <dbReference type="EC" id="2.4.1.17"/>
    </reaction>
</comment>
<keyword evidence="5" id="KW-0472">Membrane</keyword>
<evidence type="ECO:0000256" key="1">
    <source>
        <dbReference type="ARBA" id="ARBA00009995"/>
    </source>
</evidence>
<accession>A0A6J0C6W5</accession>
<feature type="transmembrane region" description="Helical" evidence="5">
    <location>
        <begin position="471"/>
        <end position="495"/>
    </location>
</feature>
<keyword evidence="6" id="KW-1185">Reference proteome</keyword>
<dbReference type="KEGG" id="nlo:107225955"/>
<dbReference type="Proteomes" id="UP000829291">
    <property type="component" value="Chromosome 5"/>
</dbReference>
<organism evidence="7">
    <name type="scientific">Neodiprion lecontei</name>
    <name type="common">Redheaded pine sawfly</name>
    <dbReference type="NCBI Taxonomy" id="441921"/>
    <lineage>
        <taxon>Eukaryota</taxon>
        <taxon>Metazoa</taxon>
        <taxon>Ecdysozoa</taxon>
        <taxon>Arthropoda</taxon>
        <taxon>Hexapoda</taxon>
        <taxon>Insecta</taxon>
        <taxon>Pterygota</taxon>
        <taxon>Neoptera</taxon>
        <taxon>Endopterygota</taxon>
        <taxon>Hymenoptera</taxon>
        <taxon>Tenthredinoidea</taxon>
        <taxon>Diprionidae</taxon>
        <taxon>Diprioninae</taxon>
        <taxon>Neodiprion</taxon>
    </lineage>
</organism>
<dbReference type="CDD" id="cd03784">
    <property type="entry name" value="GT1_Gtf-like"/>
    <property type="match status" value="1"/>
</dbReference>
<keyword evidence="5" id="KW-1133">Transmembrane helix</keyword>
<dbReference type="OrthoDB" id="5835829at2759"/>
<dbReference type="InterPro" id="IPR002213">
    <property type="entry name" value="UDP_glucos_trans"/>
</dbReference>
<dbReference type="RefSeq" id="XP_015522089.2">
    <property type="nucleotide sequence ID" value="XM_015666603.2"/>
</dbReference>
<dbReference type="InterPro" id="IPR050271">
    <property type="entry name" value="UDP-glycosyltransferase"/>
</dbReference>
<gene>
    <name evidence="7" type="primary">LOC107225955</name>
</gene>
<evidence type="ECO:0000313" key="6">
    <source>
        <dbReference type="Proteomes" id="UP000829291"/>
    </source>
</evidence>
<dbReference type="EC" id="2.4.1.17" evidence="5"/>
<dbReference type="PANTHER" id="PTHR48043:SF145">
    <property type="entry name" value="FI06409P-RELATED"/>
    <property type="match status" value="1"/>
</dbReference>
<protein>
    <recommendedName>
        <fullName evidence="5">UDP-glucuronosyltransferase</fullName>
        <ecNumber evidence="5">2.4.1.17</ecNumber>
    </recommendedName>
</protein>
<keyword evidence="3 4" id="KW-0808">Transferase</keyword>
<dbReference type="SUPFAM" id="SSF53756">
    <property type="entry name" value="UDP-Glycosyltransferase/glycogen phosphorylase"/>
    <property type="match status" value="1"/>
</dbReference>
<comment type="similarity">
    <text evidence="1 4">Belongs to the UDP-glycosyltransferase family.</text>
</comment>
<keyword evidence="5" id="KW-0812">Transmembrane</keyword>
<dbReference type="PANTHER" id="PTHR48043">
    <property type="entry name" value="EG:EG0003.4 PROTEIN-RELATED"/>
    <property type="match status" value="1"/>
</dbReference>